<reference evidence="2 3" key="1">
    <citation type="submission" date="2019-05" db="EMBL/GenBank/DDBJ databases">
        <authorList>
            <person name="Schori C."/>
            <person name="Ahrens C."/>
        </authorList>
    </citation>
    <scope>NUCLEOTIDE SEQUENCE [LARGE SCALE GENOMIC DNA]</scope>
    <source>
        <strain evidence="2 3">DSM 10702</strain>
    </source>
</reference>
<organism evidence="2 3">
    <name type="scientific">Clostridium butyricum</name>
    <dbReference type="NCBI Taxonomy" id="1492"/>
    <lineage>
        <taxon>Bacteria</taxon>
        <taxon>Bacillati</taxon>
        <taxon>Bacillota</taxon>
        <taxon>Clostridia</taxon>
        <taxon>Eubacteriales</taxon>
        <taxon>Clostridiaceae</taxon>
        <taxon>Clostridium</taxon>
    </lineage>
</organism>
<dbReference type="GeneID" id="92943238"/>
<proteinExistence type="predicted"/>
<protein>
    <recommendedName>
        <fullName evidence="4">DUF2357 domain-containing protein</fullName>
    </recommendedName>
</protein>
<dbReference type="RefSeq" id="WP_035763713.1">
    <property type="nucleotide sequence ID" value="NZ_AP019716.1"/>
</dbReference>
<feature type="coiled-coil region" evidence="1">
    <location>
        <begin position="301"/>
        <end position="335"/>
    </location>
</feature>
<keyword evidence="1" id="KW-0175">Coiled coil</keyword>
<sequence>MDIQTKIKVNYYKWIRNDIYEKIYDEYVKFFNDNSSYLGDACFEFNEYQRISIELISDNNNDYIEIESYDKEEMLRINTSENEKIISPGGDSDVGLVPGNYQLKLYSNEKVYTGMYKVTPCNIDNEELTNMKSFMEQICEGITYNLYLERNGYEKNELDIMTLNLESYKYLKNNYRNIMNSINSILKNPIEKIKSEYRLSKFSKKVDDKSLRWNCSHKDRQNAGNKCFKEKRILITDDNYENIAVKFIIEKLYKLSTVFEQQYEVYWHSIRKNVSIIQDKIVTMQNELENIKFLGNVKRRKSELNIDISGQNAELKKYNEKLKKIEKEIHDISLISANFRRYMDNTWFKNISTKNIRFRTTTKLLKRYDYNYLYKIYIDIFRGNNKKKFKQTLSIKKTSVLYELYIFIIVKQVFEDMGFKWTRGWLKSQKDIYTCDLESGEAITLEKGKYKIEIIYDKFINRVRDVKGKNVCEVVSNRERRRPDILINLYINHEFVKSTVVEVKYRKKSYIYNHNIETDVMNQLIAYRELDYYDANSKNNKVSLQRVVEKIIAVFPSNKENDYYVDETYYFQFIPIKPQYNEEKPLGYRYLYNQLNEFVDESL</sequence>
<evidence type="ECO:0000256" key="1">
    <source>
        <dbReference type="SAM" id="Coils"/>
    </source>
</evidence>
<dbReference type="AlphaFoldDB" id="A0AAP9RD20"/>
<evidence type="ECO:0008006" key="4">
    <source>
        <dbReference type="Google" id="ProtNLM"/>
    </source>
</evidence>
<gene>
    <name evidence="2" type="ORF">FF104_03740</name>
</gene>
<dbReference type="EMBL" id="CP040626">
    <property type="protein sequence ID" value="QMW90090.1"/>
    <property type="molecule type" value="Genomic_DNA"/>
</dbReference>
<dbReference type="Proteomes" id="UP000515243">
    <property type="component" value="Chromosome 1"/>
</dbReference>
<name>A0AAP9RD20_CLOBU</name>
<accession>A0AAP9RD20</accession>
<evidence type="ECO:0000313" key="2">
    <source>
        <dbReference type="EMBL" id="QMW90090.1"/>
    </source>
</evidence>
<evidence type="ECO:0000313" key="3">
    <source>
        <dbReference type="Proteomes" id="UP000515243"/>
    </source>
</evidence>